<feature type="non-terminal residue" evidence="2">
    <location>
        <position position="392"/>
    </location>
</feature>
<dbReference type="EMBL" id="NCSJ02000197">
    <property type="protein sequence ID" value="RFU27630.1"/>
    <property type="molecule type" value="Genomic_DNA"/>
</dbReference>
<sequence>MSYYDTIRTPRDFFNAARAQEAMSLADLQQSHHWNSAVSHWGVYNLFACRVICKQPSNVLPLLANNIGPGSEEGISSCIDSLIQGPREDKPTLRTMEEPQIVRTYEPDSLGYVWAALAPLLQRDGHTQTITSSRSGRNRTKPDPGPYVPSNSYQISSSPLERPNTASSAPSSVGYIERSSAPLVEDFTVRFMNCLIRCVLNYAQNVNKELPFVKYRDERLAYTYEPDSTGSKKFQAIDDGGIQVRHDGENVQVAILEAKRTFQEIREGRPTVSNELLAQIVGEALALKASTIRRGFRKDIVSIVAIQHYIKVFHLSITNSFVRHFDTLRPIDQNNDPDSYIQVESTSWFDVSEPTGRKYFVRHLLALIAWADAAVETGPESSDSSEDGMDLE</sequence>
<dbReference type="STRING" id="5539.A0A3E2H2L3"/>
<evidence type="ECO:0000313" key="2">
    <source>
        <dbReference type="EMBL" id="RFU27630.1"/>
    </source>
</evidence>
<feature type="non-terminal residue" evidence="2">
    <location>
        <position position="1"/>
    </location>
</feature>
<feature type="region of interest" description="Disordered" evidence="1">
    <location>
        <begin position="128"/>
        <end position="173"/>
    </location>
</feature>
<comment type="caution">
    <text evidence="2">The sequence shown here is derived from an EMBL/GenBank/DDBJ whole genome shotgun (WGS) entry which is preliminary data.</text>
</comment>
<reference evidence="2 3" key="1">
    <citation type="submission" date="2018-05" db="EMBL/GenBank/DDBJ databases">
        <title>Draft genome sequence of Scytalidium lignicola DSM 105466, a ubiquitous saprotrophic fungus.</title>
        <authorList>
            <person name="Buettner E."/>
            <person name="Gebauer A.M."/>
            <person name="Hofrichter M."/>
            <person name="Liers C."/>
            <person name="Kellner H."/>
        </authorList>
    </citation>
    <scope>NUCLEOTIDE SEQUENCE [LARGE SCALE GENOMIC DNA]</scope>
    <source>
        <strain evidence="2 3">DSM 105466</strain>
    </source>
</reference>
<keyword evidence="3" id="KW-1185">Reference proteome</keyword>
<dbReference type="AlphaFoldDB" id="A0A3E2H2L3"/>
<dbReference type="OMA" id="RCVLNYA"/>
<evidence type="ECO:0000256" key="1">
    <source>
        <dbReference type="SAM" id="MobiDB-lite"/>
    </source>
</evidence>
<accession>A0A3E2H2L3</accession>
<feature type="compositionally biased region" description="Polar residues" evidence="1">
    <location>
        <begin position="149"/>
        <end position="171"/>
    </location>
</feature>
<dbReference type="OrthoDB" id="4646997at2759"/>
<organism evidence="2 3">
    <name type="scientific">Scytalidium lignicola</name>
    <name type="common">Hyphomycete</name>
    <dbReference type="NCBI Taxonomy" id="5539"/>
    <lineage>
        <taxon>Eukaryota</taxon>
        <taxon>Fungi</taxon>
        <taxon>Dikarya</taxon>
        <taxon>Ascomycota</taxon>
        <taxon>Pezizomycotina</taxon>
        <taxon>Leotiomycetes</taxon>
        <taxon>Leotiomycetes incertae sedis</taxon>
        <taxon>Scytalidium</taxon>
    </lineage>
</organism>
<gene>
    <name evidence="2" type="ORF">B7463_g8716</name>
</gene>
<name>A0A3E2H2L3_SCYLI</name>
<protein>
    <submittedName>
        <fullName evidence="2">Uncharacterized protein</fullName>
    </submittedName>
</protein>
<dbReference type="Proteomes" id="UP000258309">
    <property type="component" value="Unassembled WGS sequence"/>
</dbReference>
<evidence type="ECO:0000313" key="3">
    <source>
        <dbReference type="Proteomes" id="UP000258309"/>
    </source>
</evidence>
<proteinExistence type="predicted"/>